<proteinExistence type="predicted"/>
<evidence type="ECO:0000313" key="2">
    <source>
        <dbReference type="Proteomes" id="UP001607302"/>
    </source>
</evidence>
<dbReference type="AlphaFoldDB" id="A0ABD1ZV42"/>
<comment type="caution">
    <text evidence="1">The sequence shown here is derived from an EMBL/GenBank/DDBJ whole genome shotgun (WGS) entry which is preliminary data.</text>
</comment>
<reference evidence="1 2" key="1">
    <citation type="journal article" date="2024" name="Ann. Entomol. Soc. Am.">
        <title>Genomic analyses of the southern and eastern yellowjacket wasps (Hymenoptera: Vespidae) reveal evolutionary signatures of social life.</title>
        <authorList>
            <person name="Catto M.A."/>
            <person name="Caine P.B."/>
            <person name="Orr S.E."/>
            <person name="Hunt B.G."/>
            <person name="Goodisman M.A.D."/>
        </authorList>
    </citation>
    <scope>NUCLEOTIDE SEQUENCE [LARGE SCALE GENOMIC DNA]</scope>
    <source>
        <strain evidence="1">233</strain>
        <tissue evidence="1">Head and thorax</tissue>
    </source>
</reference>
<accession>A0ABD1ZV42</accession>
<organism evidence="1 2">
    <name type="scientific">Vespula squamosa</name>
    <name type="common">Southern yellow jacket</name>
    <name type="synonym">Wasp</name>
    <dbReference type="NCBI Taxonomy" id="30214"/>
    <lineage>
        <taxon>Eukaryota</taxon>
        <taxon>Metazoa</taxon>
        <taxon>Ecdysozoa</taxon>
        <taxon>Arthropoda</taxon>
        <taxon>Hexapoda</taxon>
        <taxon>Insecta</taxon>
        <taxon>Pterygota</taxon>
        <taxon>Neoptera</taxon>
        <taxon>Endopterygota</taxon>
        <taxon>Hymenoptera</taxon>
        <taxon>Apocrita</taxon>
        <taxon>Aculeata</taxon>
        <taxon>Vespoidea</taxon>
        <taxon>Vespidae</taxon>
        <taxon>Vespinae</taxon>
        <taxon>Vespula</taxon>
    </lineage>
</organism>
<sequence length="82" mass="9980">MERDNNKSLNTKVLHDAYERTYFLHAFSLNPNQHSFIREFVLCSEKLIRPSFLYFCKTFRMQRRTTLPQAFRPQWIISSSYN</sequence>
<name>A0ABD1ZV42_VESSQ</name>
<evidence type="ECO:0000313" key="1">
    <source>
        <dbReference type="EMBL" id="KAL2712047.1"/>
    </source>
</evidence>
<evidence type="ECO:0008006" key="3">
    <source>
        <dbReference type="Google" id="ProtNLM"/>
    </source>
</evidence>
<keyword evidence="2" id="KW-1185">Reference proteome</keyword>
<gene>
    <name evidence="1" type="ORF">V1478_018282</name>
</gene>
<protein>
    <recommendedName>
        <fullName evidence="3">Maturase K</fullName>
    </recommendedName>
</protein>
<dbReference type="EMBL" id="JAUDFV010000167">
    <property type="protein sequence ID" value="KAL2712047.1"/>
    <property type="molecule type" value="Genomic_DNA"/>
</dbReference>
<dbReference type="Proteomes" id="UP001607302">
    <property type="component" value="Unassembled WGS sequence"/>
</dbReference>